<keyword evidence="2" id="KW-0637">Prenyltransferase</keyword>
<dbReference type="CTD" id="31212"/>
<dbReference type="GO" id="GO:0008318">
    <property type="term" value="F:protein prenyltransferase activity"/>
    <property type="evidence" value="ECO:0007669"/>
    <property type="project" value="InterPro"/>
</dbReference>
<evidence type="ECO:0000256" key="4">
    <source>
        <dbReference type="ARBA" id="ARBA00022737"/>
    </source>
</evidence>
<dbReference type="PANTHER" id="PTHR11129">
    <property type="entry name" value="PROTEIN FARNESYLTRANSFERASE ALPHA SUBUNIT/RAB GERANYLGERANYL TRANSFERASE ALPHA SUBUNIT"/>
    <property type="match status" value="1"/>
</dbReference>
<dbReference type="PANTHER" id="PTHR11129:SF3">
    <property type="entry name" value="PROTEIN PRENYLTRANSFERASE ALPHA SUBUNIT REPEAT-CONTAINING PROTEIN 1"/>
    <property type="match status" value="1"/>
</dbReference>
<keyword evidence="5" id="KW-1185">Reference proteome</keyword>
<evidence type="ECO:0000313" key="7">
    <source>
        <dbReference type="RefSeq" id="XP_024945355.1"/>
    </source>
</evidence>
<comment type="similarity">
    <text evidence="1">Belongs to the protein prenyltransferase subunit alpha family.</text>
</comment>
<dbReference type="RefSeq" id="XP_024945355.1">
    <property type="nucleotide sequence ID" value="XM_025089587.1"/>
</dbReference>
<dbReference type="RefSeq" id="XP_015604665.1">
    <property type="nucleotide sequence ID" value="XM_015749179.2"/>
</dbReference>
<sequence length="421" mass="49026">MQEDTFPAAEKILSDIDNVLRKDLNLVSFEIIPALDNENKSPVFHAENSLGLASWSVKPLYCYAYNRLLDLRRNKHRREDPSVVSRWLMGALLLNPDISTFWNMRRELIKSGRLDPTDELRFVAIVLYYKAKCFEAFAYRRWLLQYMLVEQKQPPTDVETLLRNEIHVASMSADRYANNCHAWSHREHVVGNFEALVPAAYMSLLKEEWTSSEKWCTKHISDYSGLAYRQFLLKSLLLSENSVTASDNIVGRREILYEFVKPSIRESTEVSILRDGSSNEALDLLHGFDTGNRSDIDYDRCLINLSYLTEECMFNDDLTRSYPDHEALWYQRRFLAHTIVVLTASYEKYSSYKIELFDPRLKIRQDKIVNETGNRSSVSRLEVAFQDRSKEIIKIAKSCGHHQSTMAEKFQKFLTTINVQL</sequence>
<proteinExistence type="inferred from homology"/>
<evidence type="ECO:0000256" key="3">
    <source>
        <dbReference type="ARBA" id="ARBA00022679"/>
    </source>
</evidence>
<dbReference type="AlphaFoldDB" id="A0AAJ7RQQ6"/>
<name>A0AAJ7RQQ6_CEPCN</name>
<evidence type="ECO:0000313" key="8">
    <source>
        <dbReference type="RefSeq" id="XP_024945356.1"/>
    </source>
</evidence>
<dbReference type="KEGG" id="ccin:107272235"/>
<reference evidence="6 7" key="1">
    <citation type="submission" date="2025-04" db="UniProtKB">
        <authorList>
            <consortium name="RefSeq"/>
        </authorList>
    </citation>
    <scope>IDENTIFICATION</scope>
</reference>
<dbReference type="GO" id="GO:0005737">
    <property type="term" value="C:cytoplasm"/>
    <property type="evidence" value="ECO:0007669"/>
    <property type="project" value="TreeGrafter"/>
</dbReference>
<dbReference type="GeneID" id="107272235"/>
<evidence type="ECO:0000313" key="5">
    <source>
        <dbReference type="Proteomes" id="UP000694920"/>
    </source>
</evidence>
<evidence type="ECO:0000313" key="6">
    <source>
        <dbReference type="RefSeq" id="XP_015604665.1"/>
    </source>
</evidence>
<evidence type="ECO:0000256" key="1">
    <source>
        <dbReference type="ARBA" id="ARBA00006734"/>
    </source>
</evidence>
<gene>
    <name evidence="6 7 8" type="primary">LOC107272235</name>
</gene>
<dbReference type="Proteomes" id="UP000694920">
    <property type="component" value="Unplaced"/>
</dbReference>
<evidence type="ECO:0000256" key="2">
    <source>
        <dbReference type="ARBA" id="ARBA00022602"/>
    </source>
</evidence>
<dbReference type="InterPro" id="IPR002088">
    <property type="entry name" value="Prenyl_trans_a"/>
</dbReference>
<protein>
    <submittedName>
        <fullName evidence="6 7">Protein prenyltransferase alpha subunit repeat-containing protein 1</fullName>
    </submittedName>
</protein>
<keyword evidence="4" id="KW-0677">Repeat</keyword>
<accession>A0AAJ7RQQ6</accession>
<keyword evidence="3" id="KW-0808">Transferase</keyword>
<dbReference type="Gene3D" id="1.25.40.120">
    <property type="entry name" value="Protein prenylyltransferase"/>
    <property type="match status" value="1"/>
</dbReference>
<organism evidence="5 7">
    <name type="scientific">Cephus cinctus</name>
    <name type="common">Wheat stem sawfly</name>
    <dbReference type="NCBI Taxonomy" id="211228"/>
    <lineage>
        <taxon>Eukaryota</taxon>
        <taxon>Metazoa</taxon>
        <taxon>Ecdysozoa</taxon>
        <taxon>Arthropoda</taxon>
        <taxon>Hexapoda</taxon>
        <taxon>Insecta</taxon>
        <taxon>Pterygota</taxon>
        <taxon>Neoptera</taxon>
        <taxon>Endopterygota</taxon>
        <taxon>Hymenoptera</taxon>
        <taxon>Cephoidea</taxon>
        <taxon>Cephidae</taxon>
        <taxon>Cephus</taxon>
    </lineage>
</organism>
<dbReference type="RefSeq" id="XP_024945356.1">
    <property type="nucleotide sequence ID" value="XM_025089588.1"/>
</dbReference>
<dbReference type="SUPFAM" id="SSF48439">
    <property type="entry name" value="Protein prenylyltransferase"/>
    <property type="match status" value="1"/>
</dbReference>
<dbReference type="Pfam" id="PF01239">
    <property type="entry name" value="PPTA"/>
    <property type="match status" value="3"/>
</dbReference>